<feature type="transmembrane region" description="Helical" evidence="7">
    <location>
        <begin position="292"/>
        <end position="317"/>
    </location>
</feature>
<feature type="transmembrane region" description="Helical" evidence="7">
    <location>
        <begin position="171"/>
        <end position="194"/>
    </location>
</feature>
<keyword evidence="5 7" id="KW-1133">Transmembrane helix</keyword>
<feature type="transmembrane region" description="Helical" evidence="7">
    <location>
        <begin position="112"/>
        <end position="132"/>
    </location>
</feature>
<dbReference type="PANTHER" id="PTHR30250:SF10">
    <property type="entry name" value="LIPOPOLYSACCHARIDE BIOSYNTHESIS PROTEIN WZXC"/>
    <property type="match status" value="1"/>
</dbReference>
<evidence type="ECO:0000256" key="5">
    <source>
        <dbReference type="ARBA" id="ARBA00022989"/>
    </source>
</evidence>
<dbReference type="AlphaFoldDB" id="A0A2T3NT85"/>
<feature type="transmembrane region" description="Helical" evidence="7">
    <location>
        <begin position="44"/>
        <end position="68"/>
    </location>
</feature>
<dbReference type="Pfam" id="PF13440">
    <property type="entry name" value="Polysacc_synt_3"/>
    <property type="match status" value="1"/>
</dbReference>
<feature type="transmembrane region" description="Helical" evidence="7">
    <location>
        <begin position="144"/>
        <end position="165"/>
    </location>
</feature>
<dbReference type="Proteomes" id="UP000241771">
    <property type="component" value="Unassembled WGS sequence"/>
</dbReference>
<dbReference type="GO" id="GO:0005886">
    <property type="term" value="C:plasma membrane"/>
    <property type="evidence" value="ECO:0007669"/>
    <property type="project" value="UniProtKB-SubCell"/>
</dbReference>
<evidence type="ECO:0000256" key="7">
    <source>
        <dbReference type="SAM" id="Phobius"/>
    </source>
</evidence>
<accession>A0A2T3NT85</accession>
<comment type="subcellular location">
    <subcellularLocation>
        <location evidence="1">Cell membrane</location>
        <topology evidence="1">Multi-pass membrane protein</topology>
    </subcellularLocation>
</comment>
<dbReference type="EMBL" id="PYMA01000006">
    <property type="protein sequence ID" value="PSW19493.1"/>
    <property type="molecule type" value="Genomic_DNA"/>
</dbReference>
<sequence>MQGLAKKAVKGLKWSAVERFLTQIIQLLIMIVLARLLGPKSYGLIGMLTIFIAISNVFVDSGFSAALIRKKNADNLDYSTVYVFNILVSVIIYLILFLLADKISLFYNEPELSLLIKIIALPIVVNSLSLIHKTKTIVEMNFKLQAKISFFSALFSGLIAILLATNGFGTLSLALQVLTQSILNTTFFYVYYPLKIKPKFSLTRFRSLFGFGSKLLLSSLLDTVYNNIYLVLIGKYFDPSTLGRFTQSKQLSMLPATTLSTVIQNVTYPMLSSIENSNSNYTDEALQSTIQLACMVVFPIMVGIAVISEPLISILLSEEWKEIPVYISILCIAYMVYPLHAINLNLLKVKGRSDLFLKLEVIKKVIMTIIIVISFKYGLTAICIGIAIQMYLCLIINTYYTGKLSRVNTIKQIKIVFPIYFSVIFSAFIGYFLSMSIESDLIRIFTCLTISLFLYALCIFNFQRALFYKIYNFFEFRFINEKYKC</sequence>
<feature type="transmembrane region" description="Helical" evidence="7">
    <location>
        <begin position="215"/>
        <end position="233"/>
    </location>
</feature>
<dbReference type="PANTHER" id="PTHR30250">
    <property type="entry name" value="PST FAMILY PREDICTED COLANIC ACID TRANSPORTER"/>
    <property type="match status" value="1"/>
</dbReference>
<feature type="transmembrane region" description="Helical" evidence="7">
    <location>
        <begin position="20"/>
        <end position="38"/>
    </location>
</feature>
<feature type="transmembrane region" description="Helical" evidence="7">
    <location>
        <begin position="323"/>
        <end position="343"/>
    </location>
</feature>
<evidence type="ECO:0000313" key="8">
    <source>
        <dbReference type="EMBL" id="PSW19493.1"/>
    </source>
</evidence>
<evidence type="ECO:0000313" key="9">
    <source>
        <dbReference type="Proteomes" id="UP000241771"/>
    </source>
</evidence>
<evidence type="ECO:0000256" key="4">
    <source>
        <dbReference type="ARBA" id="ARBA00022692"/>
    </source>
</evidence>
<reference evidence="8 9" key="1">
    <citation type="submission" date="2018-01" db="EMBL/GenBank/DDBJ databases">
        <title>Whole genome sequencing of Histamine producing bacteria.</title>
        <authorList>
            <person name="Butler K."/>
        </authorList>
    </citation>
    <scope>NUCLEOTIDE SEQUENCE [LARGE SCALE GENOMIC DNA]</scope>
    <source>
        <strain evidence="8 9">DSM 100436</strain>
    </source>
</reference>
<keyword evidence="3" id="KW-1003">Cell membrane</keyword>
<feature type="transmembrane region" description="Helical" evidence="7">
    <location>
        <begin position="441"/>
        <end position="462"/>
    </location>
</feature>
<gene>
    <name evidence="8" type="ORF">C9I98_11275</name>
</gene>
<feature type="transmembrane region" description="Helical" evidence="7">
    <location>
        <begin position="80"/>
        <end position="100"/>
    </location>
</feature>
<evidence type="ECO:0000256" key="3">
    <source>
        <dbReference type="ARBA" id="ARBA00022475"/>
    </source>
</evidence>
<name>A0A2T3NT85_9GAMM</name>
<evidence type="ECO:0000256" key="6">
    <source>
        <dbReference type="ARBA" id="ARBA00023136"/>
    </source>
</evidence>
<protein>
    <submittedName>
        <fullName evidence="8">Flippase</fullName>
    </submittedName>
</protein>
<dbReference type="CDD" id="cd13127">
    <property type="entry name" value="MATE_tuaB_like"/>
    <property type="match status" value="1"/>
</dbReference>
<evidence type="ECO:0000256" key="2">
    <source>
        <dbReference type="ARBA" id="ARBA00007430"/>
    </source>
</evidence>
<evidence type="ECO:0000256" key="1">
    <source>
        <dbReference type="ARBA" id="ARBA00004651"/>
    </source>
</evidence>
<organism evidence="8 9">
    <name type="scientific">Photobacterium sanctipauli</name>
    <dbReference type="NCBI Taxonomy" id="1342794"/>
    <lineage>
        <taxon>Bacteria</taxon>
        <taxon>Pseudomonadati</taxon>
        <taxon>Pseudomonadota</taxon>
        <taxon>Gammaproteobacteria</taxon>
        <taxon>Vibrionales</taxon>
        <taxon>Vibrionaceae</taxon>
        <taxon>Photobacterium</taxon>
    </lineage>
</organism>
<dbReference type="InterPro" id="IPR050833">
    <property type="entry name" value="Poly_Biosynth_Transport"/>
</dbReference>
<feature type="transmembrane region" description="Helical" evidence="7">
    <location>
        <begin position="413"/>
        <end position="435"/>
    </location>
</feature>
<keyword evidence="4 7" id="KW-0812">Transmembrane</keyword>
<comment type="caution">
    <text evidence="8">The sequence shown here is derived from an EMBL/GenBank/DDBJ whole genome shotgun (WGS) entry which is preliminary data.</text>
</comment>
<keyword evidence="6 7" id="KW-0472">Membrane</keyword>
<proteinExistence type="inferred from homology"/>
<keyword evidence="9" id="KW-1185">Reference proteome</keyword>
<dbReference type="RefSeq" id="WP_107271994.1">
    <property type="nucleotide sequence ID" value="NZ_PYMA01000006.1"/>
</dbReference>
<comment type="similarity">
    <text evidence="2">Belongs to the polysaccharide synthase family.</text>
</comment>